<dbReference type="AlphaFoldDB" id="A0A381Y8F8"/>
<dbReference type="GO" id="GO:0022857">
    <property type="term" value="F:transmembrane transporter activity"/>
    <property type="evidence" value="ECO:0007669"/>
    <property type="project" value="TreeGrafter"/>
</dbReference>
<proteinExistence type="predicted"/>
<evidence type="ECO:0000313" key="10">
    <source>
        <dbReference type="EMBL" id="SVA72773.1"/>
    </source>
</evidence>
<protein>
    <recommendedName>
        <fullName evidence="9">Tripartite ATP-independent periplasmic transporters DctQ component domain-containing protein</fullName>
    </recommendedName>
</protein>
<dbReference type="InterPro" id="IPR007387">
    <property type="entry name" value="TRAP_DctQ"/>
</dbReference>
<reference evidence="10" key="1">
    <citation type="submission" date="2018-05" db="EMBL/GenBank/DDBJ databases">
        <authorList>
            <person name="Lanie J.A."/>
            <person name="Ng W.-L."/>
            <person name="Kazmierczak K.M."/>
            <person name="Andrzejewski T.M."/>
            <person name="Davidsen T.M."/>
            <person name="Wayne K.J."/>
            <person name="Tettelin H."/>
            <person name="Glass J.I."/>
            <person name="Rusch D."/>
            <person name="Podicherti R."/>
            <person name="Tsui H.-C.T."/>
            <person name="Winkler M.E."/>
        </authorList>
    </citation>
    <scope>NUCLEOTIDE SEQUENCE</scope>
</reference>
<evidence type="ECO:0000256" key="1">
    <source>
        <dbReference type="ARBA" id="ARBA00004429"/>
    </source>
</evidence>
<dbReference type="Pfam" id="PF04290">
    <property type="entry name" value="DctQ"/>
    <property type="match status" value="1"/>
</dbReference>
<comment type="subcellular location">
    <subcellularLocation>
        <location evidence="1">Cell inner membrane</location>
        <topology evidence="1">Multi-pass membrane protein</topology>
    </subcellularLocation>
</comment>
<dbReference type="PANTHER" id="PTHR35011">
    <property type="entry name" value="2,3-DIKETO-L-GULONATE TRAP TRANSPORTER SMALL PERMEASE PROTEIN YIAM"/>
    <property type="match status" value="1"/>
</dbReference>
<feature type="transmembrane region" description="Helical" evidence="8">
    <location>
        <begin position="133"/>
        <end position="150"/>
    </location>
</feature>
<evidence type="ECO:0000256" key="5">
    <source>
        <dbReference type="ARBA" id="ARBA00022692"/>
    </source>
</evidence>
<evidence type="ECO:0000256" key="6">
    <source>
        <dbReference type="ARBA" id="ARBA00022989"/>
    </source>
</evidence>
<evidence type="ECO:0000256" key="2">
    <source>
        <dbReference type="ARBA" id="ARBA00022448"/>
    </source>
</evidence>
<organism evidence="10">
    <name type="scientific">marine metagenome</name>
    <dbReference type="NCBI Taxonomy" id="408172"/>
    <lineage>
        <taxon>unclassified sequences</taxon>
        <taxon>metagenomes</taxon>
        <taxon>ecological metagenomes</taxon>
    </lineage>
</organism>
<evidence type="ECO:0000256" key="3">
    <source>
        <dbReference type="ARBA" id="ARBA00022475"/>
    </source>
</evidence>
<evidence type="ECO:0000256" key="7">
    <source>
        <dbReference type="ARBA" id="ARBA00023136"/>
    </source>
</evidence>
<keyword evidence="5 8" id="KW-0812">Transmembrane</keyword>
<feature type="transmembrane region" description="Helical" evidence="8">
    <location>
        <begin position="95"/>
        <end position="113"/>
    </location>
</feature>
<gene>
    <name evidence="10" type="ORF">METZ01_LOCUS125627</name>
</gene>
<dbReference type="GO" id="GO:0005886">
    <property type="term" value="C:plasma membrane"/>
    <property type="evidence" value="ECO:0007669"/>
    <property type="project" value="UniProtKB-SubCell"/>
</dbReference>
<keyword evidence="7 8" id="KW-0472">Membrane</keyword>
<feature type="domain" description="Tripartite ATP-independent periplasmic transporters DctQ component" evidence="9">
    <location>
        <begin position="29"/>
        <end position="160"/>
    </location>
</feature>
<dbReference type="GO" id="GO:0015740">
    <property type="term" value="P:C4-dicarboxylate transport"/>
    <property type="evidence" value="ECO:0007669"/>
    <property type="project" value="TreeGrafter"/>
</dbReference>
<dbReference type="PANTHER" id="PTHR35011:SF10">
    <property type="entry name" value="TRAP TRANSPORTER SMALL PERMEASE PROTEIN"/>
    <property type="match status" value="1"/>
</dbReference>
<accession>A0A381Y8F8</accession>
<evidence type="ECO:0000256" key="8">
    <source>
        <dbReference type="SAM" id="Phobius"/>
    </source>
</evidence>
<sequence>MKASMKQINSDSGLDRVLLGIAAVVMFMMMSLTFIDVLGRYLLRSPIPGAFELIQFLMPFLIFTMLPVISKEDGHITVTVLDSFVPTYMQWAQKLFIQAGSMAAIALVGWCLWHQGQSLNEGRYVSGYLEWPIGPVAYGMSLLCFATFIIQSTKLWRHLRSNG</sequence>
<keyword evidence="6 8" id="KW-1133">Transmembrane helix</keyword>
<feature type="transmembrane region" description="Helical" evidence="8">
    <location>
        <begin position="21"/>
        <end position="43"/>
    </location>
</feature>
<keyword evidence="2" id="KW-0813">Transport</keyword>
<evidence type="ECO:0000259" key="9">
    <source>
        <dbReference type="Pfam" id="PF04290"/>
    </source>
</evidence>
<feature type="transmembrane region" description="Helical" evidence="8">
    <location>
        <begin position="49"/>
        <end position="69"/>
    </location>
</feature>
<name>A0A381Y8F8_9ZZZZ</name>
<keyword evidence="3" id="KW-1003">Cell membrane</keyword>
<dbReference type="EMBL" id="UINC01017530">
    <property type="protein sequence ID" value="SVA72773.1"/>
    <property type="molecule type" value="Genomic_DNA"/>
</dbReference>
<keyword evidence="4" id="KW-0997">Cell inner membrane</keyword>
<dbReference type="InterPro" id="IPR055348">
    <property type="entry name" value="DctQ"/>
</dbReference>
<evidence type="ECO:0000256" key="4">
    <source>
        <dbReference type="ARBA" id="ARBA00022519"/>
    </source>
</evidence>